<dbReference type="PANTHER" id="PTHR12835:SF5">
    <property type="entry name" value="BIOTIN--PROTEIN LIGASE"/>
    <property type="match status" value="1"/>
</dbReference>
<dbReference type="CDD" id="cd16442">
    <property type="entry name" value="BPL"/>
    <property type="match status" value="1"/>
</dbReference>
<dbReference type="Pfam" id="PF03099">
    <property type="entry name" value="BPL_LplA_LipB"/>
    <property type="match status" value="1"/>
</dbReference>
<dbReference type="SUPFAM" id="SSF50037">
    <property type="entry name" value="C-terminal domain of transcriptional repressors"/>
    <property type="match status" value="1"/>
</dbReference>
<dbReference type="GO" id="GO:0005524">
    <property type="term" value="F:ATP binding"/>
    <property type="evidence" value="ECO:0007669"/>
    <property type="project" value="UniProtKB-KW"/>
</dbReference>
<organism evidence="8 9">
    <name type="scientific">Amphiplicatus metriothermophilus</name>
    <dbReference type="NCBI Taxonomy" id="1519374"/>
    <lineage>
        <taxon>Bacteria</taxon>
        <taxon>Pseudomonadati</taxon>
        <taxon>Pseudomonadota</taxon>
        <taxon>Alphaproteobacteria</taxon>
        <taxon>Parvularculales</taxon>
        <taxon>Parvularculaceae</taxon>
        <taxon>Amphiplicatus</taxon>
    </lineage>
</organism>
<dbReference type="Gene3D" id="3.30.930.10">
    <property type="entry name" value="Bira Bifunctional Protein, Domain 2"/>
    <property type="match status" value="1"/>
</dbReference>
<dbReference type="InterPro" id="IPR003142">
    <property type="entry name" value="BPL_C"/>
</dbReference>
<evidence type="ECO:0000256" key="1">
    <source>
        <dbReference type="ARBA" id="ARBA00022598"/>
    </source>
</evidence>
<protein>
    <recommendedName>
        <fullName evidence="5">biotin--[biotin carboxyl-carrier protein] ligase</fullName>
        <ecNumber evidence="5">6.3.4.15</ecNumber>
    </recommendedName>
</protein>
<dbReference type="Gene3D" id="2.30.30.100">
    <property type="match status" value="1"/>
</dbReference>
<sequence>MAGRLSSGAALEVFETLDSTNREARRRADAGARGPVWLVALEQTAGYGRRGAAWVQAPGDFAGTFLFDAGAPGERLGELSFVAGLAVLDAVESFAPRAALALKWPNDVLAAGGKLAGVLIELLAPPALVALGVGANIVSRPEAAAYPTARLLDLMGEDAPPSPQAFAAALDAALDRRRAIWRKEGFAPIRAAWLDRAARLGERIVVNLPDGSVSGVFRDLDKTGALILECADGTRTIAAGTILSGRGE</sequence>
<evidence type="ECO:0000256" key="5">
    <source>
        <dbReference type="ARBA" id="ARBA00024227"/>
    </source>
</evidence>
<evidence type="ECO:0000256" key="4">
    <source>
        <dbReference type="ARBA" id="ARBA00023267"/>
    </source>
</evidence>
<evidence type="ECO:0000259" key="7">
    <source>
        <dbReference type="PROSITE" id="PS51733"/>
    </source>
</evidence>
<gene>
    <name evidence="8" type="ORF">SAMN06297382_2358</name>
</gene>
<evidence type="ECO:0000313" key="8">
    <source>
        <dbReference type="EMBL" id="SNT74774.1"/>
    </source>
</evidence>
<keyword evidence="2" id="KW-0547">Nucleotide-binding</keyword>
<reference evidence="8 9" key="1">
    <citation type="submission" date="2017-07" db="EMBL/GenBank/DDBJ databases">
        <authorList>
            <person name="Sun Z.S."/>
            <person name="Albrecht U."/>
            <person name="Echele G."/>
            <person name="Lee C.C."/>
        </authorList>
    </citation>
    <scope>NUCLEOTIDE SEQUENCE [LARGE SCALE GENOMIC DNA]</scope>
    <source>
        <strain evidence="8 9">CGMCC 1.12710</strain>
    </source>
</reference>
<keyword evidence="4" id="KW-0092">Biotin</keyword>
<keyword evidence="3" id="KW-0067">ATP-binding</keyword>
<evidence type="ECO:0000256" key="2">
    <source>
        <dbReference type="ARBA" id="ARBA00022741"/>
    </source>
</evidence>
<dbReference type="EMBL" id="FZQA01000005">
    <property type="protein sequence ID" value="SNT74774.1"/>
    <property type="molecule type" value="Genomic_DNA"/>
</dbReference>
<evidence type="ECO:0000313" key="9">
    <source>
        <dbReference type="Proteomes" id="UP000198346"/>
    </source>
</evidence>
<dbReference type="EC" id="6.3.4.15" evidence="5"/>
<evidence type="ECO:0000256" key="6">
    <source>
        <dbReference type="ARBA" id="ARBA00047846"/>
    </source>
</evidence>
<keyword evidence="1 8" id="KW-0436">Ligase</keyword>
<feature type="domain" description="BPL/LPL catalytic" evidence="7">
    <location>
        <begin position="1"/>
        <end position="182"/>
    </location>
</feature>
<dbReference type="InterPro" id="IPR004143">
    <property type="entry name" value="BPL_LPL_catalytic"/>
</dbReference>
<name>A0A239PWV7_9PROT</name>
<accession>A0A239PWV7</accession>
<dbReference type="Proteomes" id="UP000198346">
    <property type="component" value="Unassembled WGS sequence"/>
</dbReference>
<evidence type="ECO:0000256" key="3">
    <source>
        <dbReference type="ARBA" id="ARBA00022840"/>
    </source>
</evidence>
<dbReference type="GO" id="GO:0004077">
    <property type="term" value="F:biotin--[biotin carboxyl-carrier protein] ligase activity"/>
    <property type="evidence" value="ECO:0007669"/>
    <property type="project" value="UniProtKB-EC"/>
</dbReference>
<comment type="catalytic activity">
    <reaction evidence="6">
        <text>biotin + L-lysyl-[protein] + ATP = N(6)-biotinyl-L-lysyl-[protein] + AMP + diphosphate + H(+)</text>
        <dbReference type="Rhea" id="RHEA:11756"/>
        <dbReference type="Rhea" id="RHEA-COMP:9752"/>
        <dbReference type="Rhea" id="RHEA-COMP:10505"/>
        <dbReference type="ChEBI" id="CHEBI:15378"/>
        <dbReference type="ChEBI" id="CHEBI:29969"/>
        <dbReference type="ChEBI" id="CHEBI:30616"/>
        <dbReference type="ChEBI" id="CHEBI:33019"/>
        <dbReference type="ChEBI" id="CHEBI:57586"/>
        <dbReference type="ChEBI" id="CHEBI:83144"/>
        <dbReference type="ChEBI" id="CHEBI:456215"/>
        <dbReference type="EC" id="6.3.4.15"/>
    </reaction>
</comment>
<dbReference type="PROSITE" id="PS51733">
    <property type="entry name" value="BPL_LPL_CATALYTIC"/>
    <property type="match status" value="1"/>
</dbReference>
<proteinExistence type="predicted"/>
<dbReference type="Pfam" id="PF02237">
    <property type="entry name" value="BPL_C"/>
    <property type="match status" value="1"/>
</dbReference>
<dbReference type="SUPFAM" id="SSF55681">
    <property type="entry name" value="Class II aaRS and biotin synthetases"/>
    <property type="match status" value="1"/>
</dbReference>
<dbReference type="InterPro" id="IPR045864">
    <property type="entry name" value="aa-tRNA-synth_II/BPL/LPL"/>
</dbReference>
<dbReference type="GO" id="GO:0005737">
    <property type="term" value="C:cytoplasm"/>
    <property type="evidence" value="ECO:0007669"/>
    <property type="project" value="TreeGrafter"/>
</dbReference>
<dbReference type="RefSeq" id="WP_089412795.1">
    <property type="nucleotide sequence ID" value="NZ_FZQA01000005.1"/>
</dbReference>
<dbReference type="PANTHER" id="PTHR12835">
    <property type="entry name" value="BIOTIN PROTEIN LIGASE"/>
    <property type="match status" value="1"/>
</dbReference>
<dbReference type="NCBIfam" id="TIGR00121">
    <property type="entry name" value="birA_ligase"/>
    <property type="match status" value="1"/>
</dbReference>
<dbReference type="OrthoDB" id="9807064at2"/>
<dbReference type="AlphaFoldDB" id="A0A239PWV7"/>
<dbReference type="InterPro" id="IPR004408">
    <property type="entry name" value="Biotin_CoA_COase_ligase"/>
</dbReference>
<dbReference type="InterPro" id="IPR008988">
    <property type="entry name" value="Transcriptional_repressor_C"/>
</dbReference>
<keyword evidence="9" id="KW-1185">Reference proteome</keyword>